<protein>
    <submittedName>
        <fullName evidence="2">Broad specificity phosphatase PhoE</fullName>
    </submittedName>
</protein>
<evidence type="ECO:0000256" key="1">
    <source>
        <dbReference type="PIRSR" id="PIRSR613078-2"/>
    </source>
</evidence>
<dbReference type="GO" id="GO:0005737">
    <property type="term" value="C:cytoplasm"/>
    <property type="evidence" value="ECO:0007669"/>
    <property type="project" value="TreeGrafter"/>
</dbReference>
<dbReference type="GO" id="GO:0016791">
    <property type="term" value="F:phosphatase activity"/>
    <property type="evidence" value="ECO:0007669"/>
    <property type="project" value="TreeGrafter"/>
</dbReference>
<dbReference type="SMART" id="SM00855">
    <property type="entry name" value="PGAM"/>
    <property type="match status" value="1"/>
</dbReference>
<dbReference type="InterPro" id="IPR050275">
    <property type="entry name" value="PGM_Phosphatase"/>
</dbReference>
<accession>A0A3D9HWL9</accession>
<dbReference type="Pfam" id="PF00300">
    <property type="entry name" value="His_Phos_1"/>
    <property type="match status" value="1"/>
</dbReference>
<dbReference type="Proteomes" id="UP000256845">
    <property type="component" value="Unassembled WGS sequence"/>
</dbReference>
<evidence type="ECO:0000313" key="2">
    <source>
        <dbReference type="EMBL" id="RED53809.1"/>
    </source>
</evidence>
<keyword evidence="3" id="KW-1185">Reference proteome</keyword>
<feature type="binding site" evidence="1">
    <location>
        <position position="61"/>
    </location>
    <ligand>
        <name>substrate</name>
    </ligand>
</feature>
<dbReference type="AlphaFoldDB" id="A0A3D9HWL9"/>
<evidence type="ECO:0000313" key="3">
    <source>
        <dbReference type="Proteomes" id="UP000256845"/>
    </source>
</evidence>
<dbReference type="RefSeq" id="WP_115934914.1">
    <property type="nucleotide sequence ID" value="NZ_QRDW01000001.1"/>
</dbReference>
<proteinExistence type="predicted"/>
<name>A0A3D9HWL9_9PROT</name>
<gene>
    <name evidence="2" type="ORF">DFP90_101608</name>
</gene>
<dbReference type="SUPFAM" id="SSF53254">
    <property type="entry name" value="Phosphoglycerate mutase-like"/>
    <property type="match status" value="1"/>
</dbReference>
<dbReference type="PANTHER" id="PTHR48100:SF61">
    <property type="entry name" value="PHOSPHOGLYCERATE MUTASE"/>
    <property type="match status" value="1"/>
</dbReference>
<sequence length="183" mass="20174">MAIYFIRHGQSVFNAASLNGEPIPDIVDVPLTGEGRQQARDLKTQVKELDIDHVICSPLTRAIQTALCAFEDVAPITIASGHHEKLCSPCDMGRSPAALARDFPGLSFGHLPEKWWYQTPAGRDGFEEEPDDHFFARVRAFERSLQTLSGKTVAIVGHGLVFKAITGKIMSNCELLPFEPQMV</sequence>
<dbReference type="EMBL" id="QRDW01000001">
    <property type="protein sequence ID" value="RED53809.1"/>
    <property type="molecule type" value="Genomic_DNA"/>
</dbReference>
<dbReference type="InterPro" id="IPR013078">
    <property type="entry name" value="His_Pase_superF_clade-1"/>
</dbReference>
<dbReference type="PANTHER" id="PTHR48100">
    <property type="entry name" value="BROAD-SPECIFICITY PHOSPHATASE YOR283W-RELATED"/>
    <property type="match status" value="1"/>
</dbReference>
<feature type="binding site" evidence="1">
    <location>
        <begin position="7"/>
        <end position="14"/>
    </location>
    <ligand>
        <name>substrate</name>
    </ligand>
</feature>
<dbReference type="InterPro" id="IPR029033">
    <property type="entry name" value="His_PPase_superfam"/>
</dbReference>
<dbReference type="OrthoDB" id="9781415at2"/>
<organism evidence="2 3">
    <name type="scientific">Aestuariispira insulae</name>
    <dbReference type="NCBI Taxonomy" id="1461337"/>
    <lineage>
        <taxon>Bacteria</taxon>
        <taxon>Pseudomonadati</taxon>
        <taxon>Pseudomonadota</taxon>
        <taxon>Alphaproteobacteria</taxon>
        <taxon>Rhodospirillales</taxon>
        <taxon>Kiloniellaceae</taxon>
        <taxon>Aestuariispira</taxon>
    </lineage>
</organism>
<comment type="caution">
    <text evidence="2">The sequence shown here is derived from an EMBL/GenBank/DDBJ whole genome shotgun (WGS) entry which is preliminary data.</text>
</comment>
<reference evidence="2 3" key="1">
    <citation type="submission" date="2018-07" db="EMBL/GenBank/DDBJ databases">
        <title>Genomic Encyclopedia of Type Strains, Phase III (KMG-III): the genomes of soil and plant-associated and newly described type strains.</title>
        <authorList>
            <person name="Whitman W."/>
        </authorList>
    </citation>
    <scope>NUCLEOTIDE SEQUENCE [LARGE SCALE GENOMIC DNA]</scope>
    <source>
        <strain evidence="2 3">CECT 8488</strain>
    </source>
</reference>
<dbReference type="Gene3D" id="3.40.50.1240">
    <property type="entry name" value="Phosphoglycerate mutase-like"/>
    <property type="match status" value="1"/>
</dbReference>
<dbReference type="CDD" id="cd07067">
    <property type="entry name" value="HP_PGM_like"/>
    <property type="match status" value="1"/>
</dbReference>